<reference evidence="2" key="1">
    <citation type="submission" date="2020-06" db="EMBL/GenBank/DDBJ databases">
        <authorList>
            <person name="Li T."/>
            <person name="Hu X."/>
            <person name="Zhang T."/>
            <person name="Song X."/>
            <person name="Zhang H."/>
            <person name="Dai N."/>
            <person name="Sheng W."/>
            <person name="Hou X."/>
            <person name="Wei L."/>
        </authorList>
    </citation>
    <scope>NUCLEOTIDE SEQUENCE</scope>
    <source>
        <strain evidence="2">G01</strain>
        <tissue evidence="2">Leaf</tissue>
    </source>
</reference>
<accession>A0AAW2JFE3</accession>
<feature type="compositionally biased region" description="Acidic residues" evidence="1">
    <location>
        <begin position="21"/>
        <end position="34"/>
    </location>
</feature>
<sequence>MHMYLWFRKSVRKRMVGADDSSNEDANSSEEDDVESSKQIRHISGDDLGDSFSHEDKPRTKVGWIDEILRRKNDSELESDDAASSGESEDEEEEEDGEEEEAEGSDGDHDEDDKAQSLKDWEQSDDDNMKLIWRKKKMMMIKKMTMKERVMMVL</sequence>
<proteinExistence type="predicted"/>
<feature type="compositionally biased region" description="Basic and acidic residues" evidence="1">
    <location>
        <begin position="112"/>
        <end position="122"/>
    </location>
</feature>
<protein>
    <submittedName>
        <fullName evidence="2">Uncharacterized protein</fullName>
    </submittedName>
</protein>
<reference evidence="2" key="2">
    <citation type="journal article" date="2024" name="Plant">
        <title>Genomic evolution and insights into agronomic trait innovations of Sesamum species.</title>
        <authorList>
            <person name="Miao H."/>
            <person name="Wang L."/>
            <person name="Qu L."/>
            <person name="Liu H."/>
            <person name="Sun Y."/>
            <person name="Le M."/>
            <person name="Wang Q."/>
            <person name="Wei S."/>
            <person name="Zheng Y."/>
            <person name="Lin W."/>
            <person name="Duan Y."/>
            <person name="Cao H."/>
            <person name="Xiong S."/>
            <person name="Wang X."/>
            <person name="Wei L."/>
            <person name="Li C."/>
            <person name="Ma Q."/>
            <person name="Ju M."/>
            <person name="Zhao R."/>
            <person name="Li G."/>
            <person name="Mu C."/>
            <person name="Tian Q."/>
            <person name="Mei H."/>
            <person name="Zhang T."/>
            <person name="Gao T."/>
            <person name="Zhang H."/>
        </authorList>
    </citation>
    <scope>NUCLEOTIDE SEQUENCE</scope>
    <source>
        <strain evidence="2">G01</strain>
    </source>
</reference>
<name>A0AAW2JFE3_9LAMI</name>
<evidence type="ECO:0000313" key="2">
    <source>
        <dbReference type="EMBL" id="KAL0292926.1"/>
    </source>
</evidence>
<comment type="caution">
    <text evidence="2">The sequence shown here is derived from an EMBL/GenBank/DDBJ whole genome shotgun (WGS) entry which is preliminary data.</text>
</comment>
<gene>
    <name evidence="2" type="ORF">Sangu_3248100</name>
</gene>
<dbReference type="AlphaFoldDB" id="A0AAW2JFE3"/>
<dbReference type="EMBL" id="JACGWK010001102">
    <property type="protein sequence ID" value="KAL0292926.1"/>
    <property type="molecule type" value="Genomic_DNA"/>
</dbReference>
<feature type="region of interest" description="Disordered" evidence="1">
    <location>
        <begin position="15"/>
        <end position="126"/>
    </location>
</feature>
<evidence type="ECO:0000256" key="1">
    <source>
        <dbReference type="SAM" id="MobiDB-lite"/>
    </source>
</evidence>
<organism evidence="2">
    <name type="scientific">Sesamum angustifolium</name>
    <dbReference type="NCBI Taxonomy" id="2727405"/>
    <lineage>
        <taxon>Eukaryota</taxon>
        <taxon>Viridiplantae</taxon>
        <taxon>Streptophyta</taxon>
        <taxon>Embryophyta</taxon>
        <taxon>Tracheophyta</taxon>
        <taxon>Spermatophyta</taxon>
        <taxon>Magnoliopsida</taxon>
        <taxon>eudicotyledons</taxon>
        <taxon>Gunneridae</taxon>
        <taxon>Pentapetalae</taxon>
        <taxon>asterids</taxon>
        <taxon>lamiids</taxon>
        <taxon>Lamiales</taxon>
        <taxon>Pedaliaceae</taxon>
        <taxon>Sesamum</taxon>
    </lineage>
</organism>
<feature type="compositionally biased region" description="Acidic residues" evidence="1">
    <location>
        <begin position="76"/>
        <end position="111"/>
    </location>
</feature>